<proteinExistence type="predicted"/>
<dbReference type="AlphaFoldDB" id="A0A8S3X6U7"/>
<protein>
    <submittedName>
        <fullName evidence="1">(apollo) hypothetical protein</fullName>
    </submittedName>
</protein>
<gene>
    <name evidence="1" type="ORF">PAPOLLO_LOCUS12963</name>
</gene>
<accession>A0A8S3X6U7</accession>
<reference evidence="1" key="1">
    <citation type="submission" date="2021-04" db="EMBL/GenBank/DDBJ databases">
        <authorList>
            <person name="Tunstrom K."/>
        </authorList>
    </citation>
    <scope>NUCLEOTIDE SEQUENCE</scope>
</reference>
<evidence type="ECO:0000313" key="1">
    <source>
        <dbReference type="EMBL" id="CAG4996282.1"/>
    </source>
</evidence>
<comment type="caution">
    <text evidence="1">The sequence shown here is derived from an EMBL/GenBank/DDBJ whole genome shotgun (WGS) entry which is preliminary data.</text>
</comment>
<dbReference type="EMBL" id="CAJQZP010000927">
    <property type="protein sequence ID" value="CAG4996282.1"/>
    <property type="molecule type" value="Genomic_DNA"/>
</dbReference>
<dbReference type="OrthoDB" id="7473119at2759"/>
<name>A0A8S3X6U7_PARAO</name>
<dbReference type="Proteomes" id="UP000691718">
    <property type="component" value="Unassembled WGS sequence"/>
</dbReference>
<keyword evidence="2" id="KW-1185">Reference proteome</keyword>
<organism evidence="1 2">
    <name type="scientific">Parnassius apollo</name>
    <name type="common">Apollo butterfly</name>
    <name type="synonym">Papilio apollo</name>
    <dbReference type="NCBI Taxonomy" id="110799"/>
    <lineage>
        <taxon>Eukaryota</taxon>
        <taxon>Metazoa</taxon>
        <taxon>Ecdysozoa</taxon>
        <taxon>Arthropoda</taxon>
        <taxon>Hexapoda</taxon>
        <taxon>Insecta</taxon>
        <taxon>Pterygota</taxon>
        <taxon>Neoptera</taxon>
        <taxon>Endopterygota</taxon>
        <taxon>Lepidoptera</taxon>
        <taxon>Glossata</taxon>
        <taxon>Ditrysia</taxon>
        <taxon>Papilionoidea</taxon>
        <taxon>Papilionidae</taxon>
        <taxon>Parnassiinae</taxon>
        <taxon>Parnassini</taxon>
        <taxon>Parnassius</taxon>
        <taxon>Parnassius</taxon>
    </lineage>
</organism>
<sequence>MKARSQSKSEKDDIDLLFETMAKTVKKFLRIEQTCTNYDDSEENYDYRQIEHHALNFDKGDFMPNMKLSNKESLEGNILNKLQDKEQYEAEKMAGDITALLGTNVHYSQPNFYKDLGRRFIPQYPYHEIAPPELVLAVAKESALLERARTINPTDEIIRKHILRTGEMLQARIKAGSKLYRLISVLKQISPRLIYVINNDKNT</sequence>
<evidence type="ECO:0000313" key="2">
    <source>
        <dbReference type="Proteomes" id="UP000691718"/>
    </source>
</evidence>